<keyword evidence="1" id="KW-0460">Magnesium</keyword>
<feature type="binding site" evidence="1">
    <location>
        <position position="102"/>
    </location>
    <ligand>
        <name>Mg(2+)</name>
        <dbReference type="ChEBI" id="CHEBI:18420"/>
        <label>1</label>
        <note>catalytic</note>
    </ligand>
</feature>
<evidence type="ECO:0000313" key="3">
    <source>
        <dbReference type="Proteomes" id="UP000437131"/>
    </source>
</evidence>
<dbReference type="PANTHER" id="PTHR20854">
    <property type="entry name" value="INOSITOL MONOPHOSPHATASE"/>
    <property type="match status" value="1"/>
</dbReference>
<gene>
    <name evidence="2" type="ORF">GGC33_08980</name>
</gene>
<dbReference type="SUPFAM" id="SSF56655">
    <property type="entry name" value="Carbohydrate phosphatase"/>
    <property type="match status" value="1"/>
</dbReference>
<reference evidence="2 3" key="1">
    <citation type="submission" date="2019-11" db="EMBL/GenBank/DDBJ databases">
        <title>Isolation of a new High Light Tolerant Cyanobacteria.</title>
        <authorList>
            <person name="Dobson Z."/>
            <person name="Vaughn N."/>
            <person name="Vaughn M."/>
            <person name="Fromme P."/>
            <person name="Mazor Y."/>
        </authorList>
    </citation>
    <scope>NUCLEOTIDE SEQUENCE [LARGE SCALE GENOMIC DNA]</scope>
    <source>
        <strain evidence="2 3">0216</strain>
    </source>
</reference>
<keyword evidence="1" id="KW-0479">Metal-binding</keyword>
<dbReference type="Proteomes" id="UP000437131">
    <property type="component" value="Unassembled WGS sequence"/>
</dbReference>
<dbReference type="Pfam" id="PF00459">
    <property type="entry name" value="Inositol_P"/>
    <property type="match status" value="1"/>
</dbReference>
<dbReference type="GO" id="GO:0046872">
    <property type="term" value="F:metal ion binding"/>
    <property type="evidence" value="ECO:0007669"/>
    <property type="project" value="UniProtKB-KW"/>
</dbReference>
<evidence type="ECO:0000313" key="2">
    <source>
        <dbReference type="EMBL" id="MTF39062.1"/>
    </source>
</evidence>
<dbReference type="GO" id="GO:0008934">
    <property type="term" value="F:inositol monophosphate 1-phosphatase activity"/>
    <property type="evidence" value="ECO:0007669"/>
    <property type="project" value="TreeGrafter"/>
</dbReference>
<organism evidence="2 3">
    <name type="scientific">Cyanobacterium aponinum 0216</name>
    <dbReference type="NCBI Taxonomy" id="2676140"/>
    <lineage>
        <taxon>Bacteria</taxon>
        <taxon>Bacillati</taxon>
        <taxon>Cyanobacteriota</taxon>
        <taxon>Cyanophyceae</taxon>
        <taxon>Oscillatoriophycideae</taxon>
        <taxon>Chroococcales</taxon>
        <taxon>Geminocystaceae</taxon>
        <taxon>Cyanobacterium</taxon>
    </lineage>
</organism>
<proteinExistence type="predicted"/>
<evidence type="ECO:0000256" key="1">
    <source>
        <dbReference type="PIRSR" id="PIRSR600760-2"/>
    </source>
</evidence>
<comment type="caution">
    <text evidence="2">The sequence shown here is derived from an EMBL/GenBank/DDBJ whole genome shotgun (WGS) entry which is preliminary data.</text>
</comment>
<dbReference type="RefSeq" id="WP_155083819.1">
    <property type="nucleotide sequence ID" value="NZ_WMIA01000009.1"/>
</dbReference>
<feature type="binding site" evidence="1">
    <location>
        <position position="72"/>
    </location>
    <ligand>
        <name>Mg(2+)</name>
        <dbReference type="ChEBI" id="CHEBI:18420"/>
        <label>1</label>
        <note>catalytic</note>
    </ligand>
</feature>
<dbReference type="EMBL" id="WMIA01000009">
    <property type="protein sequence ID" value="MTF39062.1"/>
    <property type="molecule type" value="Genomic_DNA"/>
</dbReference>
<dbReference type="AlphaFoldDB" id="A0A844GVI3"/>
<dbReference type="PANTHER" id="PTHR20854:SF4">
    <property type="entry name" value="INOSITOL-1-MONOPHOSPHATASE-RELATED"/>
    <property type="match status" value="1"/>
</dbReference>
<dbReference type="InterPro" id="IPR000760">
    <property type="entry name" value="Inositol_monophosphatase-like"/>
</dbReference>
<dbReference type="Gene3D" id="3.30.540.10">
    <property type="entry name" value="Fructose-1,6-Bisphosphatase, subunit A, domain 1"/>
    <property type="match status" value="1"/>
</dbReference>
<feature type="binding site" evidence="1">
    <location>
        <position position="228"/>
    </location>
    <ligand>
        <name>Mg(2+)</name>
        <dbReference type="ChEBI" id="CHEBI:18420"/>
        <label>1</label>
        <note>catalytic</note>
    </ligand>
</feature>
<dbReference type="GO" id="GO:0007165">
    <property type="term" value="P:signal transduction"/>
    <property type="evidence" value="ECO:0007669"/>
    <property type="project" value="TreeGrafter"/>
</dbReference>
<accession>A0A844GVI3</accession>
<feature type="binding site" evidence="1">
    <location>
        <position position="101"/>
    </location>
    <ligand>
        <name>Mg(2+)</name>
        <dbReference type="ChEBI" id="CHEBI:18420"/>
        <label>1</label>
        <note>catalytic</note>
    </ligand>
</feature>
<protein>
    <submittedName>
        <fullName evidence="2">Inositol monophosphatase family protein</fullName>
    </submittedName>
</protein>
<feature type="binding site" evidence="1">
    <location>
        <position position="99"/>
    </location>
    <ligand>
        <name>Mg(2+)</name>
        <dbReference type="ChEBI" id="CHEBI:18420"/>
        <label>1</label>
        <note>catalytic</note>
    </ligand>
</feature>
<comment type="cofactor">
    <cofactor evidence="1">
        <name>Mg(2+)</name>
        <dbReference type="ChEBI" id="CHEBI:18420"/>
    </cofactor>
</comment>
<dbReference type="Gene3D" id="3.40.190.80">
    <property type="match status" value="1"/>
</dbReference>
<name>A0A844GVI3_9CHRO</name>
<dbReference type="GO" id="GO:0006020">
    <property type="term" value="P:inositol metabolic process"/>
    <property type="evidence" value="ECO:0007669"/>
    <property type="project" value="TreeGrafter"/>
</dbReference>
<sequence length="283" mass="31771">MKSLEIIKTLLPTLKLAGQYACNIQSQIQTQPDKDYGENFYATALTDADLTIQTAIELALLAKFPELKFFGEEYAKSYNTKYFRGTNLEDDEELLVTLDPIDGTRAYLDNLSCFSIILNIIKNKQYEAVFVLQPKRKHYFYALKGKGAFIGSIDDDLELAKPLKLKSLHSKKIYLSFALTSLKTKLNPIFDTWCSATDYNPPENIPDYLDLINGDLAGFIIGKGNLIDSASLAFVAMEAGAIASHFDGSDFQPFRNINQMKIDGLVIAFNREIHQQILAIVNQ</sequence>